<comment type="caution">
    <text evidence="3">The sequence shown here is derived from an EMBL/GenBank/DDBJ whole genome shotgun (WGS) entry which is preliminary data.</text>
</comment>
<feature type="signal peptide" evidence="1">
    <location>
        <begin position="1"/>
        <end position="24"/>
    </location>
</feature>
<organism evidence="3 4">
    <name type="scientific">Candidatus Acidiferrum panamense</name>
    <dbReference type="NCBI Taxonomy" id="2741543"/>
    <lineage>
        <taxon>Bacteria</taxon>
        <taxon>Pseudomonadati</taxon>
        <taxon>Acidobacteriota</taxon>
        <taxon>Terriglobia</taxon>
        <taxon>Candidatus Acidiferrales</taxon>
        <taxon>Candidatus Acidiferrum</taxon>
    </lineage>
</organism>
<feature type="domain" description="DinB-like" evidence="2">
    <location>
        <begin position="39"/>
        <end position="192"/>
    </location>
</feature>
<name>A0A7V8NNX5_9BACT</name>
<dbReference type="InterPro" id="IPR034660">
    <property type="entry name" value="DinB/YfiT-like"/>
</dbReference>
<dbReference type="InterPro" id="IPR024775">
    <property type="entry name" value="DinB-like"/>
</dbReference>
<protein>
    <submittedName>
        <fullName evidence="3">DinB family protein</fullName>
    </submittedName>
</protein>
<dbReference type="Pfam" id="PF12867">
    <property type="entry name" value="DinB_2"/>
    <property type="match status" value="1"/>
</dbReference>
<evidence type="ECO:0000256" key="1">
    <source>
        <dbReference type="SAM" id="SignalP"/>
    </source>
</evidence>
<evidence type="ECO:0000259" key="2">
    <source>
        <dbReference type="Pfam" id="PF12867"/>
    </source>
</evidence>
<dbReference type="EMBL" id="JACDQQ010000705">
    <property type="protein sequence ID" value="MBA0084768.1"/>
    <property type="molecule type" value="Genomic_DNA"/>
</dbReference>
<evidence type="ECO:0000313" key="4">
    <source>
        <dbReference type="Proteomes" id="UP000567293"/>
    </source>
</evidence>
<dbReference type="Proteomes" id="UP000567293">
    <property type="component" value="Unassembled WGS sequence"/>
</dbReference>
<sequence length="204" mass="22612">MRNRSLIGTLVALLLMSGAAAAHAQEVTQAEKDRALQYLESTKKNVLEATKGLSDEQWNFKPAPDRWSVAQVMEHIEAAEDFLRDFTKEKVMSGPAGEPGRDVKKTDEAVLTMVPDRTHKAQAPEALVPNNRFGSSDGSVKHFIESRSATEDFLKNTAGLRDHVTDSPLGKLDGYEFVLFIAAHSERHTKQINDVKADPNFPKK</sequence>
<gene>
    <name evidence="3" type="ORF">HRJ53_07225</name>
</gene>
<evidence type="ECO:0000313" key="3">
    <source>
        <dbReference type="EMBL" id="MBA0084768.1"/>
    </source>
</evidence>
<reference evidence="3" key="1">
    <citation type="submission" date="2020-06" db="EMBL/GenBank/DDBJ databases">
        <title>Legume-microbial interactions unlock mineral nutrients during tropical forest succession.</title>
        <authorList>
            <person name="Epihov D.Z."/>
        </authorList>
    </citation>
    <scope>NUCLEOTIDE SEQUENCE [LARGE SCALE GENOMIC DNA]</scope>
    <source>
        <strain evidence="3">Pan2503</strain>
    </source>
</reference>
<keyword evidence="1" id="KW-0732">Signal</keyword>
<proteinExistence type="predicted"/>
<dbReference type="SUPFAM" id="SSF109854">
    <property type="entry name" value="DinB/YfiT-like putative metalloenzymes"/>
    <property type="match status" value="1"/>
</dbReference>
<keyword evidence="4" id="KW-1185">Reference proteome</keyword>
<dbReference type="Gene3D" id="1.20.120.450">
    <property type="entry name" value="dinb family like domain"/>
    <property type="match status" value="1"/>
</dbReference>
<accession>A0A7V8NNX5</accession>
<dbReference type="AlphaFoldDB" id="A0A7V8NNX5"/>
<feature type="chain" id="PRO_5031160323" evidence="1">
    <location>
        <begin position="25"/>
        <end position="204"/>
    </location>
</feature>